<feature type="transmembrane region" description="Helical" evidence="1">
    <location>
        <begin position="6"/>
        <end position="32"/>
    </location>
</feature>
<sequence length="47" mass="5088">MRPIDLLLVFLAFYPVVTGAAWMAGGVIFRLLEEKPAPPPRPADGPP</sequence>
<gene>
    <name evidence="2" type="ORF">NEH16_14970</name>
</gene>
<accession>A0ABY6PTG9</accession>
<dbReference type="RefSeq" id="WP_265542822.1">
    <property type="nucleotide sequence ID" value="NZ_CP098740.1"/>
</dbReference>
<dbReference type="Proteomes" id="UP001164963">
    <property type="component" value="Chromosome"/>
</dbReference>
<evidence type="ECO:0000256" key="1">
    <source>
        <dbReference type="SAM" id="Phobius"/>
    </source>
</evidence>
<protein>
    <submittedName>
        <fullName evidence="2">Uncharacterized protein</fullName>
    </submittedName>
</protein>
<keyword evidence="3" id="KW-1185">Reference proteome</keyword>
<keyword evidence="1" id="KW-0472">Membrane</keyword>
<keyword evidence="1" id="KW-1133">Transmembrane helix</keyword>
<evidence type="ECO:0000313" key="3">
    <source>
        <dbReference type="Proteomes" id="UP001164963"/>
    </source>
</evidence>
<organism evidence="2 3">
    <name type="scientific">Streptomyces drozdowiczii</name>
    <dbReference type="NCBI Taxonomy" id="202862"/>
    <lineage>
        <taxon>Bacteria</taxon>
        <taxon>Bacillati</taxon>
        <taxon>Actinomycetota</taxon>
        <taxon>Actinomycetes</taxon>
        <taxon>Kitasatosporales</taxon>
        <taxon>Streptomycetaceae</taxon>
        <taxon>Streptomyces</taxon>
    </lineage>
</organism>
<reference evidence="2" key="1">
    <citation type="journal article" date="2022" name="Front. Microbiol.">
        <title>Mirubactin C rescues the lethal effect of cell wall biosynthesis mutations in Bacillus subtilis.</title>
        <authorList>
            <person name="Kepplinger B."/>
            <person name="Wen X."/>
            <person name="Tyler A.R."/>
            <person name="Kim B.Y."/>
            <person name="Brown J."/>
            <person name="Banks P."/>
            <person name="Dashti Y."/>
            <person name="Mackenzie E.S."/>
            <person name="Wills C."/>
            <person name="Kawai Y."/>
            <person name="Waldron K.J."/>
            <person name="Allenby N.E.E."/>
            <person name="Wu L.J."/>
            <person name="Hall M.J."/>
            <person name="Errington J."/>
        </authorList>
    </citation>
    <scope>NUCLEOTIDE SEQUENCE</scope>
    <source>
        <strain evidence="2">MDA8-470</strain>
    </source>
</reference>
<proteinExistence type="predicted"/>
<dbReference type="EMBL" id="CP098740">
    <property type="protein sequence ID" value="UZK55259.1"/>
    <property type="molecule type" value="Genomic_DNA"/>
</dbReference>
<evidence type="ECO:0000313" key="2">
    <source>
        <dbReference type="EMBL" id="UZK55259.1"/>
    </source>
</evidence>
<name>A0ABY6PTG9_9ACTN</name>
<keyword evidence="1" id="KW-0812">Transmembrane</keyword>